<dbReference type="AlphaFoldDB" id="I4AF10"/>
<dbReference type="Gene3D" id="3.40.50.10320">
    <property type="entry name" value="LmbE-like"/>
    <property type="match status" value="1"/>
</dbReference>
<dbReference type="SUPFAM" id="SSF102588">
    <property type="entry name" value="LmbE-like"/>
    <property type="match status" value="1"/>
</dbReference>
<dbReference type="STRING" id="880071.Fleli_0034"/>
<dbReference type="Proteomes" id="UP000006054">
    <property type="component" value="Chromosome"/>
</dbReference>
<accession>I4AF10</accession>
<dbReference type="GO" id="GO:0016811">
    <property type="term" value="F:hydrolase activity, acting on carbon-nitrogen (but not peptide) bonds, in linear amides"/>
    <property type="evidence" value="ECO:0007669"/>
    <property type="project" value="TreeGrafter"/>
</dbReference>
<dbReference type="InterPro" id="IPR023842">
    <property type="entry name" value="Bacillithiol_biosynth_BshB1"/>
</dbReference>
<dbReference type="PANTHER" id="PTHR12993:SF30">
    <property type="entry name" value="N-ACETYL-ALPHA-D-GLUCOSAMINYL L-MALATE DEACETYLASE 1"/>
    <property type="match status" value="1"/>
</dbReference>
<dbReference type="EMBL" id="CP003345">
    <property type="protein sequence ID" value="AFM02545.1"/>
    <property type="molecule type" value="Genomic_DNA"/>
</dbReference>
<dbReference type="KEGG" id="fli:Fleli_0034"/>
<gene>
    <name evidence="1" type="ordered locus">Fleli_0034</name>
</gene>
<dbReference type="NCBIfam" id="TIGR04001">
    <property type="entry name" value="thiol_BshB1"/>
    <property type="match status" value="1"/>
</dbReference>
<evidence type="ECO:0000313" key="1">
    <source>
        <dbReference type="EMBL" id="AFM02545.1"/>
    </source>
</evidence>
<reference evidence="2" key="1">
    <citation type="submission" date="2012-06" db="EMBL/GenBank/DDBJ databases">
        <title>The complete genome of Flexibacter litoralis DSM 6794.</title>
        <authorList>
            <person name="Lucas S."/>
            <person name="Copeland A."/>
            <person name="Lapidus A."/>
            <person name="Glavina del Rio T."/>
            <person name="Dalin E."/>
            <person name="Tice H."/>
            <person name="Bruce D."/>
            <person name="Goodwin L."/>
            <person name="Pitluck S."/>
            <person name="Peters L."/>
            <person name="Ovchinnikova G."/>
            <person name="Lu M."/>
            <person name="Kyrpides N."/>
            <person name="Mavromatis K."/>
            <person name="Ivanova N."/>
            <person name="Brettin T."/>
            <person name="Detter J.C."/>
            <person name="Han C."/>
            <person name="Larimer F."/>
            <person name="Land M."/>
            <person name="Hauser L."/>
            <person name="Markowitz V."/>
            <person name="Cheng J.-F."/>
            <person name="Hugenholtz P."/>
            <person name="Woyke T."/>
            <person name="Wu D."/>
            <person name="Spring S."/>
            <person name="Lang E."/>
            <person name="Kopitz M."/>
            <person name="Brambilla E."/>
            <person name="Klenk H.-P."/>
            <person name="Eisen J.A."/>
        </authorList>
    </citation>
    <scope>NUCLEOTIDE SEQUENCE [LARGE SCALE GENOMIC DNA]</scope>
    <source>
        <strain evidence="2">ATCC 23117 / DSM 6794 / NBRC 15988 / NCIMB 1366 / Sio-4</strain>
    </source>
</reference>
<proteinExistence type="predicted"/>
<dbReference type="GO" id="GO:0071793">
    <property type="term" value="P:bacillithiol biosynthetic process"/>
    <property type="evidence" value="ECO:0007669"/>
    <property type="project" value="InterPro"/>
</dbReference>
<keyword evidence="2" id="KW-1185">Reference proteome</keyword>
<name>I4AF10_BERLS</name>
<sequence>MTNQDIKLDILALAAHPDDVELSCSGTLLAAAAKGKKIGIVDFTRGELGSRGSAEIRDKEAENSGKILGLSVRENLKFKDGFFYDDNEHRMKVIQAIRRFRPEIVLINAPSDRHPDHGKGAELSKTACFLSGLLKIETEWNGKKQEHWRPKNVYHYIQSNMLTPDFVVDVTPFWEKKMKSILAFKSQFHNPNYQSDEAETFISSPRFVQFLEARAKEFGQSIQVNYGEGFIKIAQLGIKDITDLI</sequence>
<dbReference type="RefSeq" id="WP_014796014.1">
    <property type="nucleotide sequence ID" value="NC_018018.1"/>
</dbReference>
<dbReference type="InterPro" id="IPR003737">
    <property type="entry name" value="GlcNAc_PI_deacetylase-related"/>
</dbReference>
<dbReference type="eggNOG" id="COG2120">
    <property type="taxonomic scope" value="Bacteria"/>
</dbReference>
<organism evidence="1 2">
    <name type="scientific">Bernardetia litoralis (strain ATCC 23117 / DSM 6794 / NBRC 15988 / NCIMB 1366 / Fx l1 / Sio-4)</name>
    <name type="common">Flexibacter litoralis</name>
    <dbReference type="NCBI Taxonomy" id="880071"/>
    <lineage>
        <taxon>Bacteria</taxon>
        <taxon>Pseudomonadati</taxon>
        <taxon>Bacteroidota</taxon>
        <taxon>Cytophagia</taxon>
        <taxon>Cytophagales</taxon>
        <taxon>Bernardetiaceae</taxon>
        <taxon>Bernardetia</taxon>
    </lineage>
</organism>
<dbReference type="GO" id="GO:0019213">
    <property type="term" value="F:deacetylase activity"/>
    <property type="evidence" value="ECO:0007669"/>
    <property type="project" value="InterPro"/>
</dbReference>
<protein>
    <submittedName>
        <fullName evidence="1">Bacillithiol biosynthesis deacetylase BshB1</fullName>
    </submittedName>
</protein>
<dbReference type="InterPro" id="IPR024078">
    <property type="entry name" value="LmbE-like_dom_sf"/>
</dbReference>
<evidence type="ECO:0000313" key="2">
    <source>
        <dbReference type="Proteomes" id="UP000006054"/>
    </source>
</evidence>
<dbReference type="HOGENOM" id="CLU_049311_3_1_10"/>
<dbReference type="PANTHER" id="PTHR12993">
    <property type="entry name" value="N-ACETYLGLUCOSAMINYL-PHOSPHATIDYLINOSITOL DE-N-ACETYLASE-RELATED"/>
    <property type="match status" value="1"/>
</dbReference>
<dbReference type="Pfam" id="PF02585">
    <property type="entry name" value="PIG-L"/>
    <property type="match status" value="1"/>
</dbReference>